<evidence type="ECO:0000256" key="5">
    <source>
        <dbReference type="ARBA" id="ARBA00022821"/>
    </source>
</evidence>
<dbReference type="InterPro" id="IPR032675">
    <property type="entry name" value="LRR_dom_sf"/>
</dbReference>
<dbReference type="Gene3D" id="1.10.8.430">
    <property type="entry name" value="Helical domain of apoptotic protease-activating factors"/>
    <property type="match status" value="1"/>
</dbReference>
<dbReference type="PRINTS" id="PR00364">
    <property type="entry name" value="DISEASERSIST"/>
</dbReference>
<keyword evidence="9" id="KW-1185">Reference proteome</keyword>
<dbReference type="InterPro" id="IPR058192">
    <property type="entry name" value="WHD_ROQ1-like"/>
</dbReference>
<organism evidence="9 10">
    <name type="scientific">Camelina sativa</name>
    <name type="common">False flax</name>
    <name type="synonym">Myagrum sativum</name>
    <dbReference type="NCBI Taxonomy" id="90675"/>
    <lineage>
        <taxon>Eukaryota</taxon>
        <taxon>Viridiplantae</taxon>
        <taxon>Streptophyta</taxon>
        <taxon>Embryophyta</taxon>
        <taxon>Tracheophyta</taxon>
        <taxon>Spermatophyta</taxon>
        <taxon>Magnoliopsida</taxon>
        <taxon>eudicotyledons</taxon>
        <taxon>Gunneridae</taxon>
        <taxon>Pentapetalae</taxon>
        <taxon>rosids</taxon>
        <taxon>malvids</taxon>
        <taxon>Brassicales</taxon>
        <taxon>Brassicaceae</taxon>
        <taxon>Camelineae</taxon>
        <taxon>Camelina</taxon>
    </lineage>
</organism>
<sequence>MNSNPSSSSSSSLRRNWLHHVFPSFHGADVRRSFLSHILKELRSKGIDSFIDNDIMRGEFIGPELEKAIKGSRIAIVLLSSNYASSSWCLDELAEIIKCKEDLGQTVMTIFYEVDSTDVQNQAGHFGEVFRKTCNAKTKEHFERWIDALVQVAQIAGYHSTNWATEAEMIEDIATDVLKMLTKNSTPSRDLDGFIGTGSHMEKMKPLLCIDSNNNEARMIGIWGPHGIGKTTIARCLFDEYSGSFELSVFMENIKSMYTTPICLDDYTTKLDLQQKFMSLIINEKDIRIRHLGVAQERLKNKKVLVILDDVDQLVQLEAIAKDTRWFGPGSRIIITTQDLKLLKAHGVDHIYKVGASTESLQIFCTYAFGQNSPKDGFEMLAREATVLAGQIPLRLRVVGSYFRRKSPCEKMWEKALVELRSRLDIEIETVLKFSYDALCEKDKDLFLHLTCFFNFGSIEIIESYLAKTFLDFRQGIDVLVEKSLVSIVSGYLEIDHLLVQLGREIVRKKYGTEPGKYSIRKPAKRKFLVDSRDIFQVLSDDTADSTSVIGLDLSLSETDDDEIDISERAFERMSNLQFLRISGACDVLFFPQSLNSISRKLRYINWMYFPMPSLPSNFDPKFLINLSMQMSQLEELWGGDLQLRNLKWVNLSHSKNLKELPNLSNAINLEVLDLTGCSSLVELPSFHEATNLTSLHLSECSSLVELPSSIGNTTLLKELNLANCSTLVELPFSFGNLHNLWKLTMDGCSKLKVLPININLKSLEELYLRNCSLLKTFPEISTNIKLLKLNGTPIEEVPLATRSWSRFEELHMSYCENLKDSPHALNSITDLHLTNTEIQELGPWVKGFSRLRRLLLNGSQKLVSLPHLPDSLLLLDAENCESLERLDSSFRNPDTSLNFFKCFKLNQDARDLIIQASNSAVAVIPGEEVPAYFSDRATGGTVTVKLNEWPLQKPLRFKACVVLVNKVDNEPRGVQITSVSYKIIDKKNGVIVPCIPEHLPLPRAVTFTGHLYTFGLEVDGTSNELSFEFTVFSKSWDIKECGVLQLS</sequence>
<dbReference type="InterPro" id="IPR045344">
    <property type="entry name" value="C-JID"/>
</dbReference>
<keyword evidence="3" id="KW-0677">Repeat</keyword>
<reference evidence="9" key="1">
    <citation type="journal article" date="2014" name="Nat. Commun.">
        <title>The emerging biofuel crop Camelina sativa retains a highly undifferentiated hexaploid genome structure.</title>
        <authorList>
            <person name="Kagale S."/>
            <person name="Koh C."/>
            <person name="Nixon J."/>
            <person name="Bollina V."/>
            <person name="Clarke W.E."/>
            <person name="Tuteja R."/>
            <person name="Spillane C."/>
            <person name="Robinson S.J."/>
            <person name="Links M.G."/>
            <person name="Clarke C."/>
            <person name="Higgins E.E."/>
            <person name="Huebert T."/>
            <person name="Sharpe A.G."/>
            <person name="Parkin I.A."/>
        </authorList>
    </citation>
    <scope>NUCLEOTIDE SEQUENCE [LARGE SCALE GENOMIC DNA]</scope>
    <source>
        <strain evidence="9">cv. DH55</strain>
    </source>
</reference>
<evidence type="ECO:0000256" key="4">
    <source>
        <dbReference type="ARBA" id="ARBA00022801"/>
    </source>
</evidence>
<keyword evidence="4" id="KW-0378">Hydrolase</keyword>
<dbReference type="Gene3D" id="3.40.50.10140">
    <property type="entry name" value="Toll/interleukin-1 receptor homology (TIR) domain"/>
    <property type="match status" value="1"/>
</dbReference>
<comment type="catalytic activity">
    <reaction evidence="7">
        <text>NAD(+) + H2O = ADP-D-ribose + nicotinamide + H(+)</text>
        <dbReference type="Rhea" id="RHEA:16301"/>
        <dbReference type="ChEBI" id="CHEBI:15377"/>
        <dbReference type="ChEBI" id="CHEBI:15378"/>
        <dbReference type="ChEBI" id="CHEBI:17154"/>
        <dbReference type="ChEBI" id="CHEBI:57540"/>
        <dbReference type="ChEBI" id="CHEBI:57967"/>
        <dbReference type="EC" id="3.2.2.6"/>
    </reaction>
    <physiologicalReaction direction="left-to-right" evidence="7">
        <dbReference type="Rhea" id="RHEA:16302"/>
    </physiologicalReaction>
</comment>
<dbReference type="Pfam" id="PF20160">
    <property type="entry name" value="C-JID"/>
    <property type="match status" value="1"/>
</dbReference>
<dbReference type="PANTHER" id="PTHR11017">
    <property type="entry name" value="LEUCINE-RICH REPEAT-CONTAINING PROTEIN"/>
    <property type="match status" value="1"/>
</dbReference>
<keyword evidence="2" id="KW-0433">Leucine-rich repeat</keyword>
<evidence type="ECO:0000256" key="6">
    <source>
        <dbReference type="ARBA" id="ARBA00023027"/>
    </source>
</evidence>
<evidence type="ECO:0000259" key="8">
    <source>
        <dbReference type="PROSITE" id="PS50104"/>
    </source>
</evidence>
<dbReference type="RefSeq" id="XP_019096684.1">
    <property type="nucleotide sequence ID" value="XM_019241139.1"/>
</dbReference>
<evidence type="ECO:0000256" key="2">
    <source>
        <dbReference type="ARBA" id="ARBA00022614"/>
    </source>
</evidence>
<dbReference type="SMART" id="SM00255">
    <property type="entry name" value="TIR"/>
    <property type="match status" value="1"/>
</dbReference>
<dbReference type="InterPro" id="IPR035897">
    <property type="entry name" value="Toll_tir_struct_dom_sf"/>
</dbReference>
<dbReference type="Gene3D" id="3.80.10.10">
    <property type="entry name" value="Ribonuclease Inhibitor"/>
    <property type="match status" value="2"/>
</dbReference>
<dbReference type="SUPFAM" id="SSF52058">
    <property type="entry name" value="L domain-like"/>
    <property type="match status" value="1"/>
</dbReference>
<dbReference type="EC" id="3.2.2.6" evidence="1"/>
<dbReference type="InterPro" id="IPR044974">
    <property type="entry name" value="Disease_R_plants"/>
</dbReference>
<dbReference type="PROSITE" id="PS50104">
    <property type="entry name" value="TIR"/>
    <property type="match status" value="1"/>
</dbReference>
<feature type="domain" description="TIR" evidence="8">
    <location>
        <begin position="17"/>
        <end position="181"/>
    </location>
</feature>
<evidence type="ECO:0000256" key="1">
    <source>
        <dbReference type="ARBA" id="ARBA00011982"/>
    </source>
</evidence>
<dbReference type="InterPro" id="IPR003593">
    <property type="entry name" value="AAA+_ATPase"/>
</dbReference>
<dbReference type="Pfam" id="PF23282">
    <property type="entry name" value="WHD_ROQ1"/>
    <property type="match status" value="1"/>
</dbReference>
<gene>
    <name evidence="10" type="primary">LOC104764018</name>
</gene>
<evidence type="ECO:0000313" key="9">
    <source>
        <dbReference type="Proteomes" id="UP000694864"/>
    </source>
</evidence>
<evidence type="ECO:0000256" key="3">
    <source>
        <dbReference type="ARBA" id="ARBA00022737"/>
    </source>
</evidence>
<dbReference type="SMART" id="SM00382">
    <property type="entry name" value="AAA"/>
    <property type="match status" value="1"/>
</dbReference>
<dbReference type="InterPro" id="IPR000157">
    <property type="entry name" value="TIR_dom"/>
</dbReference>
<reference evidence="10" key="2">
    <citation type="submission" date="2025-08" db="UniProtKB">
        <authorList>
            <consortium name="RefSeq"/>
        </authorList>
    </citation>
    <scope>IDENTIFICATION</scope>
    <source>
        <tissue evidence="10">Leaf</tissue>
    </source>
</reference>
<evidence type="ECO:0000256" key="7">
    <source>
        <dbReference type="ARBA" id="ARBA00047304"/>
    </source>
</evidence>
<dbReference type="InterPro" id="IPR036390">
    <property type="entry name" value="WH_DNA-bd_sf"/>
</dbReference>
<keyword evidence="6" id="KW-0520">NAD</keyword>
<dbReference type="InterPro" id="IPR042197">
    <property type="entry name" value="Apaf_helical"/>
</dbReference>
<evidence type="ECO:0000313" key="10">
    <source>
        <dbReference type="RefSeq" id="XP_019096684.1"/>
    </source>
</evidence>
<accession>A0ABM1RCE6</accession>
<dbReference type="SUPFAM" id="SSF52540">
    <property type="entry name" value="P-loop containing nucleoside triphosphate hydrolases"/>
    <property type="match status" value="1"/>
</dbReference>
<dbReference type="InterPro" id="IPR027417">
    <property type="entry name" value="P-loop_NTPase"/>
</dbReference>
<dbReference type="Proteomes" id="UP000694864">
    <property type="component" value="Chromosome 19"/>
</dbReference>
<protein>
    <recommendedName>
        <fullName evidence="1">ADP-ribosyl cyclase/cyclic ADP-ribose hydrolase</fullName>
        <ecNumber evidence="1">3.2.2.6</ecNumber>
    </recommendedName>
</protein>
<dbReference type="PANTHER" id="PTHR11017:SF333">
    <property type="entry name" value="ADP-RIBOSYL CYCLASE_CYCLIC ADP-RIBOSE HYDROLASE-RELATED"/>
    <property type="match status" value="1"/>
</dbReference>
<dbReference type="SUPFAM" id="SSF52200">
    <property type="entry name" value="Toll/Interleukin receptor TIR domain"/>
    <property type="match status" value="1"/>
</dbReference>
<keyword evidence="5" id="KW-0611">Plant defense</keyword>
<dbReference type="Pfam" id="PF00931">
    <property type="entry name" value="NB-ARC"/>
    <property type="match status" value="1"/>
</dbReference>
<dbReference type="Pfam" id="PF01582">
    <property type="entry name" value="TIR"/>
    <property type="match status" value="1"/>
</dbReference>
<dbReference type="InterPro" id="IPR002182">
    <property type="entry name" value="NB-ARC"/>
</dbReference>
<dbReference type="Gene3D" id="3.40.50.300">
    <property type="entry name" value="P-loop containing nucleotide triphosphate hydrolases"/>
    <property type="match status" value="1"/>
</dbReference>
<dbReference type="SUPFAM" id="SSF46785">
    <property type="entry name" value="Winged helix' DNA-binding domain"/>
    <property type="match status" value="1"/>
</dbReference>
<proteinExistence type="predicted"/>
<name>A0ABM1RCE6_CAMSA</name>
<dbReference type="GeneID" id="104764018"/>